<organism evidence="2 3">
    <name type="scientific">Acinetobacter chinensis</name>
    <dbReference type="NCBI Taxonomy" id="2004650"/>
    <lineage>
        <taxon>Bacteria</taxon>
        <taxon>Pseudomonadati</taxon>
        <taxon>Pseudomonadota</taxon>
        <taxon>Gammaproteobacteria</taxon>
        <taxon>Moraxellales</taxon>
        <taxon>Moraxellaceae</taxon>
        <taxon>Acinetobacter</taxon>
    </lineage>
</organism>
<proteinExistence type="predicted"/>
<accession>A0A3B7M3I6</accession>
<keyword evidence="1" id="KW-0732">Signal</keyword>
<dbReference type="EMBL" id="CP032134">
    <property type="protein sequence ID" value="AXY58407.1"/>
    <property type="molecule type" value="Genomic_DNA"/>
</dbReference>
<evidence type="ECO:0000313" key="2">
    <source>
        <dbReference type="EMBL" id="AXY58407.1"/>
    </source>
</evidence>
<dbReference type="Proteomes" id="UP000263753">
    <property type="component" value="Chromosome"/>
</dbReference>
<reference evidence="3" key="1">
    <citation type="submission" date="2018-09" db="EMBL/GenBank/DDBJ databases">
        <title>The complete genome of Acinetobacter sp. strain WCHAc010005.</title>
        <authorList>
            <person name="Hu Y."/>
            <person name="Long H."/>
            <person name="Feng Y."/>
            <person name="Zong Z."/>
        </authorList>
    </citation>
    <scope>NUCLEOTIDE SEQUENCE [LARGE SCALE GENOMIC DNA]</scope>
    <source>
        <strain evidence="3">WCHAc010005</strain>
    </source>
</reference>
<evidence type="ECO:0000313" key="3">
    <source>
        <dbReference type="Proteomes" id="UP000263753"/>
    </source>
</evidence>
<name>A0A3B7M3I6_9GAMM</name>
<sequence length="126" mass="14617">MKLSMRKKLLFILFAGSFAVYQSAHAGSIEQYVQSVEAIKDTYRQETRAFFNGLDPYQKGFSQVQQEQFCGIVRKYVDGLYQAADENRAFLDKQYSGLTKQDVIQQVETSKEMQMLKKYNVKCDLK</sequence>
<feature type="chain" id="PRO_5017566117" evidence="1">
    <location>
        <begin position="27"/>
        <end position="126"/>
    </location>
</feature>
<dbReference type="KEGG" id="achi:CDG60_07825"/>
<gene>
    <name evidence="2" type="ORF">CDG60_07825</name>
</gene>
<dbReference type="AlphaFoldDB" id="A0A3B7M3I6"/>
<evidence type="ECO:0000256" key="1">
    <source>
        <dbReference type="SAM" id="SignalP"/>
    </source>
</evidence>
<feature type="signal peptide" evidence="1">
    <location>
        <begin position="1"/>
        <end position="26"/>
    </location>
</feature>
<protein>
    <submittedName>
        <fullName evidence="2">Uncharacterized protein</fullName>
    </submittedName>
</protein>